<proteinExistence type="predicted"/>
<evidence type="ECO:0000313" key="3">
    <source>
        <dbReference type="Proteomes" id="UP000502549"/>
    </source>
</evidence>
<dbReference type="RefSeq" id="WP_169940243.1">
    <property type="nucleotide sequence ID" value="NZ_CP048833.1"/>
</dbReference>
<evidence type="ECO:0000313" key="2">
    <source>
        <dbReference type="EMBL" id="QJP10451.1"/>
    </source>
</evidence>
<feature type="compositionally biased region" description="Low complexity" evidence="1">
    <location>
        <begin position="365"/>
        <end position="383"/>
    </location>
</feature>
<gene>
    <name evidence="2" type="ORF">G4G71_22125</name>
</gene>
<reference evidence="2 3" key="1">
    <citation type="submission" date="2020-02" db="EMBL/GenBank/DDBJ databases">
        <title>Complete genome sequence of Pseudomonas multiresinivorans ORNL1.</title>
        <authorList>
            <person name="Podar M."/>
        </authorList>
    </citation>
    <scope>NUCLEOTIDE SEQUENCE [LARGE SCALE GENOMIC DNA]</scope>
    <source>
        <strain evidence="3">populi</strain>
    </source>
</reference>
<organism evidence="2 3">
    <name type="scientific">Pseudomonas multiresinivorans</name>
    <dbReference type="NCBI Taxonomy" id="95301"/>
    <lineage>
        <taxon>Bacteria</taxon>
        <taxon>Pseudomonadati</taxon>
        <taxon>Pseudomonadota</taxon>
        <taxon>Gammaproteobacteria</taxon>
        <taxon>Pseudomonadales</taxon>
        <taxon>Pseudomonadaceae</taxon>
        <taxon>Pseudomonas</taxon>
    </lineage>
</organism>
<feature type="region of interest" description="Disordered" evidence="1">
    <location>
        <begin position="364"/>
        <end position="406"/>
    </location>
</feature>
<dbReference type="KEGG" id="pmui:G4G71_22125"/>
<protein>
    <submittedName>
        <fullName evidence="2">Uncharacterized protein</fullName>
    </submittedName>
</protein>
<name>A0A7Z3BPA3_9PSED</name>
<dbReference type="EMBL" id="CP048833">
    <property type="protein sequence ID" value="QJP10451.1"/>
    <property type="molecule type" value="Genomic_DNA"/>
</dbReference>
<evidence type="ECO:0000256" key="1">
    <source>
        <dbReference type="SAM" id="MobiDB-lite"/>
    </source>
</evidence>
<accession>A0A7Z3BPA3</accession>
<dbReference type="AlphaFoldDB" id="A0A7Z3BPA3"/>
<dbReference type="Proteomes" id="UP000502549">
    <property type="component" value="Chromosome"/>
</dbReference>
<keyword evidence="3" id="KW-1185">Reference proteome</keyword>
<sequence>MADNSGGLLDFAQSPMGMGLLSAAFGGLAGARRGAPLNSLGAAGLAGVAGYNAAGANALKNQALQMKQRQMEQLPSLYATDDAGNTSFDFKRGAALGLDAQDMLTLSQLPNASKAKVARTLEIPGINGTKQTIQLDEFGNRVGDGIDSYVKPEMVDLGGSKQFVLPAAGQGYAVSMSPGELAANARGWAGIENQRQQNSIMQDANNINRQAQRTQIIVGADGRNYLIDKGTGSATPAVSELGAQVMSGPLAEATAKNQQNMQKLGGMIQEARKILPYATSSGLGAIRDTGKRFFGKSSPEAQAAAKLGVIGGNMLMFMPRMEGPQSDRDVENYKAMAGKVSDPTIPVEERMAALDAMQILVDKYSGQSQQQTQVQPQQQPLPSGAYSDPEKEARYQAWKRQQGMSQ</sequence>